<dbReference type="OrthoDB" id="7128at10239"/>
<reference evidence="3 4" key="1">
    <citation type="journal article" date="2014" name="Vet. Microbiol.">
        <title>Malignant catarrhal fever in American bison (Bison bison) experimentally infected with alcelaphine herpesvirus 2.</title>
        <authorList>
            <person name="Taus N.S."/>
            <person name="O'Toole D."/>
            <person name="Herndon D.R."/>
            <person name="Cunha C.W."/>
            <person name="Warg J.V."/>
            <person name="Seal B.S."/>
            <person name="Brooking A."/>
            <person name="Li H."/>
        </authorList>
    </citation>
    <scope>NUCLEOTIDE SEQUENCE [LARGE SCALE GENOMIC DNA]</scope>
    <source>
        <strain evidence="3">Topi-AlHV-2</strain>
    </source>
</reference>
<accession>A0A068A9X4</accession>
<sequence length="434" mass="49066">MAQQAIITMNALKRTVEVADPGDISIDISAEDSNDSFQVDEDFDDNMNNEDRSNCSSPAPTRPSKRRVFMIPKRDRTKAPVHHTSPLSRLYPNVVLGKQQGYKQRQAVVHRRRHEPYTARKGAASQPAPTMSTSLVSELLKGVDPVIASKITDMRIPRSMIRTPSGQPFAHWLMPNREDSSKFINVTPVNMEVEEQPNVVVRRCTEWALISSRLQDKSISTQYLAENFFSFRDFAQHSINKTAWISLRREAIANAGLVNLCAFADEMMQWLQLNMRNQGSWKACREDIILTGAPDVCFHALQKIRGFIKCFLRERHQRVLVNSLCHIMCFEGGIREAASLCQELFFDFKLGLLVLFFLTPYAFLYSHTIPQCEFGGYFSKCVAQYTPGAVTGLLNSAIEDHFKDCTSKECANQSTAILSPETSNKGLLFFPLPL</sequence>
<dbReference type="InterPro" id="IPR008648">
    <property type="entry name" value="ICP27-like"/>
</dbReference>
<evidence type="ECO:0000256" key="1">
    <source>
        <dbReference type="ARBA" id="ARBA00022518"/>
    </source>
</evidence>
<evidence type="ECO:0000256" key="2">
    <source>
        <dbReference type="SAM" id="MobiDB-lite"/>
    </source>
</evidence>
<dbReference type="KEGG" id="vg:19735532"/>
<dbReference type="EMBL" id="KF274499">
    <property type="protein sequence ID" value="AIA62094.1"/>
    <property type="molecule type" value="Genomic_DNA"/>
</dbReference>
<protein>
    <submittedName>
        <fullName evidence="3">Orf57</fullName>
    </submittedName>
</protein>
<keyword evidence="4" id="KW-1185">Reference proteome</keyword>
<evidence type="ECO:0000313" key="4">
    <source>
        <dbReference type="Proteomes" id="UP000168428"/>
    </source>
</evidence>
<dbReference type="GeneID" id="19735532"/>
<dbReference type="RefSeq" id="YP_009044440.1">
    <property type="nucleotide sequence ID" value="NC_024382.1"/>
</dbReference>
<feature type="region of interest" description="Disordered" evidence="2">
    <location>
        <begin position="101"/>
        <end position="130"/>
    </location>
</feature>
<gene>
    <name evidence="3" type="ORF">ALHV2gp54</name>
</gene>
<proteinExistence type="predicted"/>
<organism evidence="3 4">
    <name type="scientific">Alcelaphine gammaherpesvirus 2</name>
    <dbReference type="NCBI Taxonomy" id="138184"/>
    <lineage>
        <taxon>Viruses</taxon>
        <taxon>Duplodnaviria</taxon>
        <taxon>Heunggongvirae</taxon>
        <taxon>Peploviricota</taxon>
        <taxon>Herviviricetes</taxon>
        <taxon>Herpesvirales</taxon>
        <taxon>Orthoherpesviridae</taxon>
        <taxon>Gammaherpesvirinae</taxon>
        <taxon>Macavirus</taxon>
        <taxon>Macavirus alcelaphinegamma2</taxon>
    </lineage>
</organism>
<feature type="compositionally biased region" description="Acidic residues" evidence="2">
    <location>
        <begin position="29"/>
        <end position="48"/>
    </location>
</feature>
<dbReference type="Pfam" id="PF05459">
    <property type="entry name" value="Herpes_UL69"/>
    <property type="match status" value="1"/>
</dbReference>
<feature type="region of interest" description="Disordered" evidence="2">
    <location>
        <begin position="29"/>
        <end position="64"/>
    </location>
</feature>
<evidence type="ECO:0000313" key="3">
    <source>
        <dbReference type="EMBL" id="AIA62094.1"/>
    </source>
</evidence>
<keyword evidence="1" id="KW-0244">Early protein</keyword>
<dbReference type="GO" id="GO:0006355">
    <property type="term" value="P:regulation of DNA-templated transcription"/>
    <property type="evidence" value="ECO:0007669"/>
    <property type="project" value="InterPro"/>
</dbReference>
<name>A0A068A9X4_9GAMA</name>
<dbReference type="Proteomes" id="UP000168428">
    <property type="component" value="Segment"/>
</dbReference>